<name>A0A2H5Q5I1_CITUN</name>
<dbReference type="GO" id="GO:0016705">
    <property type="term" value="F:oxidoreductase activity, acting on paired donors, with incorporation or reduction of molecular oxygen"/>
    <property type="evidence" value="ECO:0007669"/>
    <property type="project" value="InterPro"/>
</dbReference>
<organism evidence="7 8">
    <name type="scientific">Citrus unshiu</name>
    <name type="common">Satsuma mandarin</name>
    <name type="synonym">Citrus nobilis var. unshiu</name>
    <dbReference type="NCBI Taxonomy" id="55188"/>
    <lineage>
        <taxon>Eukaryota</taxon>
        <taxon>Viridiplantae</taxon>
        <taxon>Streptophyta</taxon>
        <taxon>Embryophyta</taxon>
        <taxon>Tracheophyta</taxon>
        <taxon>Spermatophyta</taxon>
        <taxon>Magnoliopsida</taxon>
        <taxon>eudicotyledons</taxon>
        <taxon>Gunneridae</taxon>
        <taxon>Pentapetalae</taxon>
        <taxon>rosids</taxon>
        <taxon>malvids</taxon>
        <taxon>Sapindales</taxon>
        <taxon>Rutaceae</taxon>
        <taxon>Aurantioideae</taxon>
        <taxon>Citrus</taxon>
    </lineage>
</organism>
<gene>
    <name evidence="7" type="ORF">CUMW_197740</name>
</gene>
<keyword evidence="4" id="KW-0560">Oxidoreductase</keyword>
<dbReference type="PANTHER" id="PTHR47955">
    <property type="entry name" value="CYTOCHROME P450 FAMILY 71 PROTEIN"/>
    <property type="match status" value="1"/>
</dbReference>
<dbReference type="EMBL" id="BDQV01000221">
    <property type="protein sequence ID" value="GAY59864.1"/>
    <property type="molecule type" value="Genomic_DNA"/>
</dbReference>
<keyword evidence="3" id="KW-0479">Metal-binding</keyword>
<dbReference type="GO" id="GO:0004497">
    <property type="term" value="F:monooxygenase activity"/>
    <property type="evidence" value="ECO:0007669"/>
    <property type="project" value="InterPro"/>
</dbReference>
<dbReference type="Pfam" id="PF00067">
    <property type="entry name" value="p450"/>
    <property type="match status" value="1"/>
</dbReference>
<dbReference type="Proteomes" id="UP000236630">
    <property type="component" value="Unassembled WGS sequence"/>
</dbReference>
<keyword evidence="8" id="KW-1185">Reference proteome</keyword>
<comment type="caution">
    <text evidence="7">The sequence shown here is derived from an EMBL/GenBank/DDBJ whole genome shotgun (WGS) entry which is preliminary data.</text>
</comment>
<evidence type="ECO:0000256" key="2">
    <source>
        <dbReference type="ARBA" id="ARBA00022617"/>
    </source>
</evidence>
<reference evidence="7 8" key="1">
    <citation type="journal article" date="2017" name="Front. Genet.">
        <title>Draft sequencing of the heterozygous diploid genome of Satsuma (Citrus unshiu Marc.) using a hybrid assembly approach.</title>
        <authorList>
            <person name="Shimizu T."/>
            <person name="Tanizawa Y."/>
            <person name="Mochizuki T."/>
            <person name="Nagasaki H."/>
            <person name="Yoshioka T."/>
            <person name="Toyoda A."/>
            <person name="Fujiyama A."/>
            <person name="Kaminuma E."/>
            <person name="Nakamura Y."/>
        </authorList>
    </citation>
    <scope>NUCLEOTIDE SEQUENCE [LARGE SCALE GENOMIC DNA]</scope>
    <source>
        <strain evidence="8">cv. Miyagawa wase</strain>
    </source>
</reference>
<protein>
    <recommendedName>
        <fullName evidence="9">Cytochrome P450</fullName>
    </recommendedName>
</protein>
<evidence type="ECO:0000256" key="6">
    <source>
        <dbReference type="SAM" id="Phobius"/>
    </source>
</evidence>
<dbReference type="InterPro" id="IPR002401">
    <property type="entry name" value="Cyt_P450_E_grp-I"/>
</dbReference>
<keyword evidence="6" id="KW-0472">Membrane</keyword>
<comment type="similarity">
    <text evidence="1">Belongs to the cytochrome P450 family.</text>
</comment>
<evidence type="ECO:0000313" key="8">
    <source>
        <dbReference type="Proteomes" id="UP000236630"/>
    </source>
</evidence>
<dbReference type="PANTHER" id="PTHR47955:SF8">
    <property type="entry name" value="CYTOCHROME P450 71D11-LIKE"/>
    <property type="match status" value="1"/>
</dbReference>
<accession>A0A2H5Q5I1</accession>
<dbReference type="GO" id="GO:0005506">
    <property type="term" value="F:iron ion binding"/>
    <property type="evidence" value="ECO:0007669"/>
    <property type="project" value="InterPro"/>
</dbReference>
<dbReference type="AlphaFoldDB" id="A0A2H5Q5I1"/>
<dbReference type="InterPro" id="IPR036396">
    <property type="entry name" value="Cyt_P450_sf"/>
</dbReference>
<dbReference type="SUPFAM" id="SSF48264">
    <property type="entry name" value="Cytochrome P450"/>
    <property type="match status" value="1"/>
</dbReference>
<proteinExistence type="inferred from homology"/>
<evidence type="ECO:0008006" key="9">
    <source>
        <dbReference type="Google" id="ProtNLM"/>
    </source>
</evidence>
<keyword evidence="6" id="KW-1133">Transmembrane helix</keyword>
<dbReference type="GO" id="GO:0020037">
    <property type="term" value="F:heme binding"/>
    <property type="evidence" value="ECO:0007669"/>
    <property type="project" value="InterPro"/>
</dbReference>
<evidence type="ECO:0000313" key="7">
    <source>
        <dbReference type="EMBL" id="GAY59864.1"/>
    </source>
</evidence>
<feature type="transmembrane region" description="Helical" evidence="6">
    <location>
        <begin position="30"/>
        <end position="50"/>
    </location>
</feature>
<dbReference type="Gene3D" id="1.10.630.10">
    <property type="entry name" value="Cytochrome P450"/>
    <property type="match status" value="1"/>
</dbReference>
<keyword evidence="2" id="KW-0349">Heme</keyword>
<evidence type="ECO:0000256" key="5">
    <source>
        <dbReference type="ARBA" id="ARBA00023004"/>
    </source>
</evidence>
<dbReference type="PRINTS" id="PR00463">
    <property type="entry name" value="EP450I"/>
</dbReference>
<dbReference type="InterPro" id="IPR001128">
    <property type="entry name" value="Cyt_P450"/>
</dbReference>
<sequence length="351" mass="39794">MKDHKRSTAWIYLPTSKILSPFSCSFQMELLGISSLFILLAILLSALTLLKLERRSETKNRVSNLPPGPWKLPVIGNLHQLAGFLPHHRLRDLTKKYGPLMLLQLGQVPAIIVSSPEVAKEVMKTHDVIFASRPHFPPAQILSYNYRDVIFSPYGDSWKQLRKICVSELLSAKRVQSFQSIREAEVSDLINWISSKAGSVINLTEKVYSLMYGITSRAAFGNRSRDQEAFASVIGEITKVMSGFNIADMFPSVGFLQWLTGNKSRVERLHQEADRIVKNIINEHKKRKETLKICKIGDDEDLVDILLKIQGRGDLDSSLTTDHIKAVIFDIFAAWGVKHLLRDWWIGQCVK</sequence>
<keyword evidence="5" id="KW-0408">Iron</keyword>
<evidence type="ECO:0000256" key="3">
    <source>
        <dbReference type="ARBA" id="ARBA00022723"/>
    </source>
</evidence>
<evidence type="ECO:0000256" key="4">
    <source>
        <dbReference type="ARBA" id="ARBA00023002"/>
    </source>
</evidence>
<evidence type="ECO:0000256" key="1">
    <source>
        <dbReference type="ARBA" id="ARBA00010617"/>
    </source>
</evidence>
<keyword evidence="6" id="KW-0812">Transmembrane</keyword>